<dbReference type="EMBL" id="CP013615">
    <property type="protein sequence ID" value="AMN31237.1"/>
    <property type="molecule type" value="Genomic_DNA"/>
</dbReference>
<dbReference type="AlphaFoldDB" id="A0A140GRS8"/>
<evidence type="ECO:0000313" key="2">
    <source>
        <dbReference type="Proteomes" id="UP000070260"/>
    </source>
</evidence>
<accession>A0A140GRS8</accession>
<protein>
    <submittedName>
        <fullName evidence="1">Uncharacterized protein</fullName>
    </submittedName>
</protein>
<reference evidence="1 2" key="1">
    <citation type="journal article" date="2016" name="PLoS ONE">
        <title>Plasmid Characterization and Chromosome Analysis of Two netF+ Clostridium perfringens Isolates Associated with Foal and Canine Necrotizing Enteritis.</title>
        <authorList>
            <person name="Mehdizadeh Gohari I."/>
            <person name="Kropinski A.M."/>
            <person name="Weese S.J."/>
            <person name="Parreira V.R."/>
            <person name="Whitehead A.E."/>
            <person name="Boerlin P."/>
            <person name="Prescott J.F."/>
        </authorList>
    </citation>
    <scope>NUCLEOTIDE SEQUENCE [LARGE SCALE GENOMIC DNA]</scope>
    <source>
        <strain evidence="1 2">JP838</strain>
        <plasmid evidence="2">Plasmid pJFP838A</plasmid>
    </source>
</reference>
<dbReference type="RefSeq" id="WP_061429824.1">
    <property type="nucleotide sequence ID" value="NZ_CATNZX010000014.1"/>
</dbReference>
<evidence type="ECO:0000313" key="1">
    <source>
        <dbReference type="EMBL" id="AMN31237.1"/>
    </source>
</evidence>
<organism evidence="1 2">
    <name type="scientific">Clostridium perfringens</name>
    <dbReference type="NCBI Taxonomy" id="1502"/>
    <lineage>
        <taxon>Bacteria</taxon>
        <taxon>Bacillati</taxon>
        <taxon>Bacillota</taxon>
        <taxon>Clostridia</taxon>
        <taxon>Eubacteriales</taxon>
        <taxon>Clostridiaceae</taxon>
        <taxon>Clostridium</taxon>
    </lineage>
</organism>
<dbReference type="PATRIC" id="fig|1502.177.peg.3530"/>
<keyword evidence="1" id="KW-0614">Plasmid</keyword>
<geneLocation type="plasmid" evidence="1 2">
    <name>pJFP838A</name>
</geneLocation>
<gene>
    <name evidence="1" type="ORF">JFP838_pA0321</name>
</gene>
<dbReference type="Proteomes" id="UP000070260">
    <property type="component" value="Plasmid pJFP838A"/>
</dbReference>
<proteinExistence type="predicted"/>
<sequence length="143" mass="16937">MENMITICVLEKVESEFDYKYIIEKGAISWDAYRTKKGFERFLEIANINLDNCEKHDVSESYKHGRVESYLIYSEVLECYFWNIEEIPKGAKKFTGLSNGSYVECYYIHTDKGSKIFKPHPNAKEVYKPLIFDEYIKHIKMYG</sequence>
<dbReference type="OrthoDB" id="9992900at2"/>
<name>A0A140GRS8_CLOPF</name>